<dbReference type="GO" id="GO:0016538">
    <property type="term" value="F:cyclin-dependent protein serine/threonine kinase regulator activity"/>
    <property type="evidence" value="ECO:0007669"/>
    <property type="project" value="InterPro"/>
</dbReference>
<evidence type="ECO:0000256" key="5">
    <source>
        <dbReference type="SAM" id="MobiDB-lite"/>
    </source>
</evidence>
<proteinExistence type="inferred from homology"/>
<name>A0A1I8BMI0_MELHA</name>
<dbReference type="InterPro" id="IPR006671">
    <property type="entry name" value="Cyclin_N"/>
</dbReference>
<dbReference type="Pfam" id="PF02984">
    <property type="entry name" value="Cyclin_C"/>
    <property type="match status" value="1"/>
</dbReference>
<dbReference type="SMART" id="SM01332">
    <property type="entry name" value="Cyclin_C"/>
    <property type="match status" value="1"/>
</dbReference>
<dbReference type="InterPro" id="IPR004367">
    <property type="entry name" value="Cyclin_C-dom"/>
</dbReference>
<reference evidence="9" key="1">
    <citation type="submission" date="2016-11" db="UniProtKB">
        <authorList>
            <consortium name="WormBaseParasite"/>
        </authorList>
    </citation>
    <scope>IDENTIFICATION</scope>
</reference>
<dbReference type="WBParaSite" id="MhA1_Contig326.frz3.gene8">
    <property type="protein sequence ID" value="MhA1_Contig326.frz3.gene8"/>
    <property type="gene ID" value="MhA1_Contig326.frz3.gene8"/>
</dbReference>
<feature type="domain" description="Cyclin-like" evidence="6">
    <location>
        <begin position="216"/>
        <end position="298"/>
    </location>
</feature>
<keyword evidence="2 4" id="KW-0195">Cyclin</keyword>
<feature type="domain" description="Cyclin-like" evidence="6">
    <location>
        <begin position="117"/>
        <end position="203"/>
    </location>
</feature>
<dbReference type="SMART" id="SM00385">
    <property type="entry name" value="CYCLIN"/>
    <property type="match status" value="2"/>
</dbReference>
<keyword evidence="3" id="KW-0131">Cell cycle</keyword>
<dbReference type="Gene3D" id="1.10.472.10">
    <property type="entry name" value="Cyclin-like"/>
    <property type="match status" value="2"/>
</dbReference>
<dbReference type="InterPro" id="IPR013763">
    <property type="entry name" value="Cyclin-like_dom"/>
</dbReference>
<keyword evidence="8" id="KW-1185">Reference proteome</keyword>
<evidence type="ECO:0000259" key="7">
    <source>
        <dbReference type="SMART" id="SM01332"/>
    </source>
</evidence>
<dbReference type="PIRSF" id="PIRSF001771">
    <property type="entry name" value="Cyclin_A_B_D_E"/>
    <property type="match status" value="1"/>
</dbReference>
<keyword evidence="1" id="KW-0132">Cell division</keyword>
<dbReference type="InterPro" id="IPR039361">
    <property type="entry name" value="Cyclin"/>
</dbReference>
<dbReference type="CDD" id="cd20537">
    <property type="entry name" value="CYCLIN_CCNO-like_rpt2"/>
    <property type="match status" value="1"/>
</dbReference>
<protein>
    <submittedName>
        <fullName evidence="9">Cyclin N-terminal domain-containing protein</fullName>
    </submittedName>
</protein>
<evidence type="ECO:0000259" key="6">
    <source>
        <dbReference type="SMART" id="SM00385"/>
    </source>
</evidence>
<organism evidence="8 9">
    <name type="scientific">Meloidogyne hapla</name>
    <name type="common">Root-knot nematode worm</name>
    <dbReference type="NCBI Taxonomy" id="6305"/>
    <lineage>
        <taxon>Eukaryota</taxon>
        <taxon>Metazoa</taxon>
        <taxon>Ecdysozoa</taxon>
        <taxon>Nematoda</taxon>
        <taxon>Chromadorea</taxon>
        <taxon>Rhabditida</taxon>
        <taxon>Tylenchina</taxon>
        <taxon>Tylenchomorpha</taxon>
        <taxon>Tylenchoidea</taxon>
        <taxon>Meloidogynidae</taxon>
        <taxon>Meloidogyninae</taxon>
        <taxon>Meloidogyne</taxon>
    </lineage>
</organism>
<dbReference type="PANTHER" id="PTHR10177">
    <property type="entry name" value="CYCLINS"/>
    <property type="match status" value="1"/>
</dbReference>
<feature type="domain" description="Cyclin C-terminal" evidence="7">
    <location>
        <begin position="212"/>
        <end position="329"/>
    </location>
</feature>
<dbReference type="InterPro" id="IPR036915">
    <property type="entry name" value="Cyclin-like_sf"/>
</dbReference>
<dbReference type="SUPFAM" id="SSF47954">
    <property type="entry name" value="Cyclin-like"/>
    <property type="match status" value="2"/>
</dbReference>
<dbReference type="InterPro" id="IPR046965">
    <property type="entry name" value="Cyclin_A/B-like"/>
</dbReference>
<dbReference type="AlphaFoldDB" id="A0A1I8BMI0"/>
<evidence type="ECO:0000256" key="4">
    <source>
        <dbReference type="RuleBase" id="RU000383"/>
    </source>
</evidence>
<evidence type="ECO:0000256" key="2">
    <source>
        <dbReference type="ARBA" id="ARBA00023127"/>
    </source>
</evidence>
<accession>A0A1I8BMI0</accession>
<dbReference type="Proteomes" id="UP000095281">
    <property type="component" value="Unplaced"/>
</dbReference>
<dbReference type="Pfam" id="PF00134">
    <property type="entry name" value="Cyclin_N"/>
    <property type="match status" value="1"/>
</dbReference>
<dbReference type="FunFam" id="1.10.472.10:FF:000001">
    <property type="entry name" value="G2/mitotic-specific cyclin"/>
    <property type="match status" value="1"/>
</dbReference>
<evidence type="ECO:0000256" key="3">
    <source>
        <dbReference type="ARBA" id="ARBA00023306"/>
    </source>
</evidence>
<comment type="similarity">
    <text evidence="4">Belongs to the cyclin family.</text>
</comment>
<evidence type="ECO:0000313" key="9">
    <source>
        <dbReference type="WBParaSite" id="MhA1_Contig326.frz3.gene8"/>
    </source>
</evidence>
<dbReference type="GO" id="GO:0051301">
    <property type="term" value="P:cell division"/>
    <property type="evidence" value="ECO:0007669"/>
    <property type="project" value="UniProtKB-KW"/>
</dbReference>
<feature type="region of interest" description="Disordered" evidence="5">
    <location>
        <begin position="1"/>
        <end position="29"/>
    </location>
</feature>
<evidence type="ECO:0000313" key="8">
    <source>
        <dbReference type="Proteomes" id="UP000095281"/>
    </source>
</evidence>
<evidence type="ECO:0000256" key="1">
    <source>
        <dbReference type="ARBA" id="ARBA00022618"/>
    </source>
</evidence>
<sequence length="361" mass="41310">MFKNGSMQPVDENDAQRKENLDARNAAKVGQRRAALVERKPNIRQLTHKAATKPDDLEKFANSHIRFGGGDILISVECADDIDNYMRYLEVIYTVPDDFLKNVKSPITGRMRQILADWLYHVQNRFNLLNETLSLTINLLDRSLLAMNGSIIKTNFQLLGVTCLFISSKFEEITVPNVEDFVQIAGGVFTKEEVFQMEQKVLSALDFDLGAPHSIQFLRRYRFYVEPDGRTYQFAKYICEVATVCYSLAHHLPSTVAATAIWLASYTFGRTLVSNYLFDEVFKLDQATLFSTARSFVDHVINFASTDDNRTYALREKYQESVLEDFTAEHISKLNDFFDYGYEYSGFSSASTYSVRSAFEK</sequence>
<dbReference type="GO" id="GO:0044772">
    <property type="term" value="P:mitotic cell cycle phase transition"/>
    <property type="evidence" value="ECO:0007669"/>
    <property type="project" value="InterPro"/>
</dbReference>